<organism evidence="2 3">
    <name type="scientific">Paracoccus haeundaensis</name>
    <dbReference type="NCBI Taxonomy" id="225362"/>
    <lineage>
        <taxon>Bacteria</taxon>
        <taxon>Pseudomonadati</taxon>
        <taxon>Pseudomonadota</taxon>
        <taxon>Alphaproteobacteria</taxon>
        <taxon>Rhodobacterales</taxon>
        <taxon>Paracoccaceae</taxon>
        <taxon>Paracoccus</taxon>
    </lineage>
</organism>
<evidence type="ECO:0000256" key="1">
    <source>
        <dbReference type="SAM" id="MobiDB-lite"/>
    </source>
</evidence>
<dbReference type="EMBL" id="VDDC01000001">
    <property type="protein sequence ID" value="TNH41327.1"/>
    <property type="molecule type" value="Genomic_DNA"/>
</dbReference>
<dbReference type="RefSeq" id="WP_045999348.1">
    <property type="nucleotide sequence ID" value="NZ_VDDC01000001.1"/>
</dbReference>
<protein>
    <submittedName>
        <fullName evidence="2">Phage tail tape measure protein</fullName>
    </submittedName>
</protein>
<gene>
    <name evidence="2" type="ORF">FHD67_01035</name>
</gene>
<reference evidence="2 3" key="1">
    <citation type="submission" date="2019-06" db="EMBL/GenBank/DDBJ databases">
        <authorList>
            <person name="Li J."/>
        </authorList>
    </citation>
    <scope>NUCLEOTIDE SEQUENCE [LARGE SCALE GENOMIC DNA]</scope>
    <source>
        <strain evidence="2 3">CGMCC 1.8012</strain>
    </source>
</reference>
<evidence type="ECO:0000313" key="2">
    <source>
        <dbReference type="EMBL" id="TNH41327.1"/>
    </source>
</evidence>
<comment type="caution">
    <text evidence="2">The sequence shown here is derived from an EMBL/GenBank/DDBJ whole genome shotgun (WGS) entry which is preliminary data.</text>
</comment>
<keyword evidence="3" id="KW-1185">Reference proteome</keyword>
<name>A0A5C4RCB2_9RHOB</name>
<sequence length="214" mass="21879">MTTRDGTGTALDQLDDDLGRNSRMTQEFQAELGRLRQAMMFTTREVGTLSSGLERGLGRAIDGLVLDGGKLSDALKSIGQSLADTVYSIAMKPVENALAGSIAGGIGGMLGGVMPFAKGGAFANGRTMAGDVVSGPTAFPMRGGQGLMGEAGPEAIMPLRRGPDGKLGVAASGGGGSVNVTFNIQTPDVAGFQRSQSQIAAQMSRVLARGERNS</sequence>
<dbReference type="Proteomes" id="UP000304880">
    <property type="component" value="Unassembled WGS sequence"/>
</dbReference>
<accession>A0A5C4RCB2</accession>
<feature type="region of interest" description="Disordered" evidence="1">
    <location>
        <begin position="1"/>
        <end position="20"/>
    </location>
</feature>
<proteinExistence type="predicted"/>
<evidence type="ECO:0000313" key="3">
    <source>
        <dbReference type="Proteomes" id="UP000304880"/>
    </source>
</evidence>
<dbReference type="AlphaFoldDB" id="A0A5C4RCB2"/>